<dbReference type="HOGENOM" id="CLU_045794_0_0_7"/>
<sequence>MVSLMEHGMLPDAVIRSGIRRLLMKRLQEESCGDTEADRARQREFFEQLSHSPLAMETGAANKQHYELPPDFFSLVLGPRRKYSCCLYPPGVDDLATAEEAMLRLTCQRAGLADGMDILELGCGWGSLTLWMAEHYPDARITAVSNSAPQRQFIQGACRGRGFGNVRVITADMNDFTIEKTFDRVVSVEMFEHMRNYAELLRRIAGWLKDDGRLFVHIFCHRTLAYLFQTDGEDDWMGRYFFTGGIMPSDHLLFYFNDHLAVEDHWRVGGRHYQRTCDGWLERMDTERRKILEIFWDVYEGDAPVWFQRWRVFFMACSELFGYSEGNEWFVSHYLLRKNSAGVLCGNRQKALSFSGVCK</sequence>
<accession>Q74AN4</accession>
<dbReference type="KEGG" id="gsu:GSU2318"/>
<dbReference type="SMR" id="Q74AN4"/>
<dbReference type="EMBL" id="AE017180">
    <property type="protein sequence ID" value="AAR35694.1"/>
    <property type="molecule type" value="Genomic_DNA"/>
</dbReference>
<dbReference type="FunFam" id="3.40.50.150:FF:000554">
    <property type="entry name" value="Cation-transporting ATPase"/>
    <property type="match status" value="1"/>
</dbReference>
<dbReference type="eggNOG" id="COG2230">
    <property type="taxonomic scope" value="Bacteria"/>
</dbReference>
<dbReference type="PANTHER" id="PTHR43832">
    <property type="match status" value="1"/>
</dbReference>
<evidence type="ECO:0000313" key="2">
    <source>
        <dbReference type="Proteomes" id="UP000000577"/>
    </source>
</evidence>
<dbReference type="SUPFAM" id="SSF53335">
    <property type="entry name" value="S-adenosyl-L-methionine-dependent methyltransferases"/>
    <property type="match status" value="1"/>
</dbReference>
<organism evidence="1 2">
    <name type="scientific">Geobacter sulfurreducens (strain ATCC 51573 / DSM 12127 / PCA)</name>
    <dbReference type="NCBI Taxonomy" id="243231"/>
    <lineage>
        <taxon>Bacteria</taxon>
        <taxon>Pseudomonadati</taxon>
        <taxon>Thermodesulfobacteriota</taxon>
        <taxon>Desulfuromonadia</taxon>
        <taxon>Geobacterales</taxon>
        <taxon>Geobacteraceae</taxon>
        <taxon>Geobacter</taxon>
    </lineage>
</organism>
<gene>
    <name evidence="1" type="ordered locus">GSU2318</name>
</gene>
<dbReference type="PATRIC" id="fig|243231.5.peg.2349"/>
<reference evidence="1 2" key="2">
    <citation type="journal article" date="2012" name="BMC Genomics">
        <title>Comparative genomic analysis of Geobacter sulfurreducens KN400, a strain with enhanced capacity for extracellular electron transfer and electricity production.</title>
        <authorList>
            <person name="Butler J.E."/>
            <person name="Young N.D."/>
            <person name="Aklujkar M."/>
            <person name="Lovley D.R."/>
        </authorList>
    </citation>
    <scope>NUCLEOTIDE SEQUENCE [LARGE SCALE GENOMIC DNA]</scope>
    <source>
        <strain evidence="2">ATCC 51573 / DSM 12127 / PCA</strain>
    </source>
</reference>
<dbReference type="InterPro" id="IPR029063">
    <property type="entry name" value="SAM-dependent_MTases_sf"/>
</dbReference>
<dbReference type="Pfam" id="PF02353">
    <property type="entry name" value="CMAS"/>
    <property type="match status" value="1"/>
</dbReference>
<dbReference type="EnsemblBacteria" id="AAR35694">
    <property type="protein sequence ID" value="AAR35694"/>
    <property type="gene ID" value="GSU2318"/>
</dbReference>
<dbReference type="Gene3D" id="3.40.50.150">
    <property type="entry name" value="Vaccinia Virus protein VP39"/>
    <property type="match status" value="1"/>
</dbReference>
<dbReference type="STRING" id="243231.GSU2318"/>
<dbReference type="PANTHER" id="PTHR43832:SF1">
    <property type="entry name" value="S-ADENOSYL-L-METHIONINE-DEPENDENT METHYLTRANSFERASES SUPERFAMILY PROTEIN"/>
    <property type="match status" value="1"/>
</dbReference>
<name>Q74AN4_GEOSL</name>
<dbReference type="OrthoDB" id="9782855at2"/>
<dbReference type="AlphaFoldDB" id="Q74AN4"/>
<proteinExistence type="predicted"/>
<dbReference type="CDD" id="cd02440">
    <property type="entry name" value="AdoMet_MTases"/>
    <property type="match status" value="1"/>
</dbReference>
<evidence type="ECO:0000313" key="1">
    <source>
        <dbReference type="EMBL" id="AAR35694.1"/>
    </source>
</evidence>
<dbReference type="DNASU" id="2687397"/>
<keyword evidence="2" id="KW-1185">Reference proteome</keyword>
<reference evidence="1 2" key="1">
    <citation type="journal article" date="2003" name="Science">
        <title>Genome of Geobacter sulfurreducens: metal reduction in subsurface environments.</title>
        <authorList>
            <person name="Methe B.A."/>
            <person name="Nelson K.E."/>
            <person name="Eisen J.A."/>
            <person name="Paulsen I.T."/>
            <person name="Nelson W."/>
            <person name="Heidelberg J.F."/>
            <person name="Wu D."/>
            <person name="Wu M."/>
            <person name="Ward N."/>
            <person name="Beanan M.J."/>
            <person name="Dodson R.J."/>
            <person name="Madupu R."/>
            <person name="Brinkac L.M."/>
            <person name="Daugherty S.C."/>
            <person name="DeBoy R.T."/>
            <person name="Durkin A.S."/>
            <person name="Gwinn M."/>
            <person name="Kolonay J.F."/>
            <person name="Sullivan S.A."/>
            <person name="Haft D.H."/>
            <person name="Selengut J."/>
            <person name="Davidsen T.M."/>
            <person name="Zafar N."/>
            <person name="White O."/>
            <person name="Tran B."/>
            <person name="Romero C."/>
            <person name="Forberger H.A."/>
            <person name="Weidman J."/>
            <person name="Khouri H."/>
            <person name="Feldblyum T.V."/>
            <person name="Utterback T.R."/>
            <person name="Van Aken S.E."/>
            <person name="Lovley D.R."/>
            <person name="Fraser C.M."/>
        </authorList>
    </citation>
    <scope>NUCLEOTIDE SEQUENCE [LARGE SCALE GENOMIC DNA]</scope>
    <source>
        <strain evidence="2">ATCC 51573 / DSM 12127 / PCA</strain>
    </source>
</reference>
<dbReference type="InParanoid" id="Q74AN4"/>
<dbReference type="Proteomes" id="UP000000577">
    <property type="component" value="Chromosome"/>
</dbReference>
<protein>
    <submittedName>
        <fullName evidence="1">Cyclopropane-fatty-acyl-phospholipid synthase, putative</fullName>
    </submittedName>
</protein>